<organism evidence="2 3">
    <name type="scientific">Blautia wexlerae</name>
    <dbReference type="NCBI Taxonomy" id="418240"/>
    <lineage>
        <taxon>Bacteria</taxon>
        <taxon>Bacillati</taxon>
        <taxon>Bacillota</taxon>
        <taxon>Clostridia</taxon>
        <taxon>Lachnospirales</taxon>
        <taxon>Lachnospiraceae</taxon>
        <taxon>Blautia</taxon>
    </lineage>
</organism>
<accession>A0A174DUE8</accession>
<proteinExistence type="predicted"/>
<name>A0A174DUE8_9FIRM</name>
<dbReference type="RefSeq" id="WP_055200717.1">
    <property type="nucleotide sequence ID" value="NZ_BTHH01000014.1"/>
</dbReference>
<dbReference type="EMBL" id="CYZN01000015">
    <property type="protein sequence ID" value="CUO29074.1"/>
    <property type="molecule type" value="Genomic_DNA"/>
</dbReference>
<keyword evidence="1" id="KW-0732">Signal</keyword>
<dbReference type="AlphaFoldDB" id="A0A174DUE8"/>
<evidence type="ECO:0000313" key="3">
    <source>
        <dbReference type="Proteomes" id="UP000095431"/>
    </source>
</evidence>
<gene>
    <name evidence="2" type="ORF">ERS852478_02371</name>
</gene>
<evidence type="ECO:0000256" key="1">
    <source>
        <dbReference type="SAM" id="SignalP"/>
    </source>
</evidence>
<dbReference type="eggNOG" id="ENOG5033JXR">
    <property type="taxonomic scope" value="Bacteria"/>
</dbReference>
<feature type="signal peptide" evidence="1">
    <location>
        <begin position="1"/>
        <end position="26"/>
    </location>
</feature>
<dbReference type="Proteomes" id="UP000095431">
    <property type="component" value="Unassembled WGS sequence"/>
</dbReference>
<reference evidence="2 3" key="1">
    <citation type="submission" date="2015-09" db="EMBL/GenBank/DDBJ databases">
        <authorList>
            <consortium name="Pathogen Informatics"/>
        </authorList>
    </citation>
    <scope>NUCLEOTIDE SEQUENCE [LARGE SCALE GENOMIC DNA]</scope>
    <source>
        <strain evidence="2 3">2789STDY5834863</strain>
    </source>
</reference>
<feature type="chain" id="PRO_5008020238" evidence="1">
    <location>
        <begin position="27"/>
        <end position="270"/>
    </location>
</feature>
<protein>
    <submittedName>
        <fullName evidence="2">Uncharacterized protein</fullName>
    </submittedName>
</protein>
<sequence>MKNWKKLMAGFCVAAMVSSMVVPVWATDDAAAEEDADGDVADVSEAMLGLWKDSAGDIYGFYKDNSFFGQWKDEEQDVLGVYALSSDGEYTALVMQFANDDGTYDDENMVTYLVQANEEENLLELYDEENLELTATLEPYQADGDEADYNQTYQDMGDILTECYSGETEAGETFIYAANEDGTFCSVLVIDQDDNYVSFVGEGTFDEENGTVTITDEVSEMALTFGVTLNDDDTLTLDMGDLGSATVQEATLAVAVQGLKYAVENGTEMN</sequence>
<evidence type="ECO:0000313" key="2">
    <source>
        <dbReference type="EMBL" id="CUO29074.1"/>
    </source>
</evidence>